<keyword evidence="12" id="KW-0966">Cell projection</keyword>
<keyword evidence="11" id="KW-0732">Signal</keyword>
<comment type="caution">
    <text evidence="12">The sequence shown here is derived from an EMBL/GenBank/DDBJ whole genome shotgun (WGS) entry which is preliminary data.</text>
</comment>
<protein>
    <recommendedName>
        <fullName evidence="10">Flagellar protein FliL</fullName>
    </recommendedName>
</protein>
<keyword evidence="9 10" id="KW-0472">Membrane</keyword>
<evidence type="ECO:0000256" key="8">
    <source>
        <dbReference type="ARBA" id="ARBA00022989"/>
    </source>
</evidence>
<evidence type="ECO:0000256" key="7">
    <source>
        <dbReference type="ARBA" id="ARBA00022779"/>
    </source>
</evidence>
<evidence type="ECO:0000256" key="5">
    <source>
        <dbReference type="ARBA" id="ARBA00022500"/>
    </source>
</evidence>
<keyword evidence="12" id="KW-0282">Flagellum</keyword>
<keyword evidence="6" id="KW-0812">Transmembrane</keyword>
<keyword evidence="10" id="KW-0997">Cell inner membrane</keyword>
<organism evidence="12 13">
    <name type="scientific">Undibacterium umbellatum</name>
    <dbReference type="NCBI Taxonomy" id="2762300"/>
    <lineage>
        <taxon>Bacteria</taxon>
        <taxon>Pseudomonadati</taxon>
        <taxon>Pseudomonadota</taxon>
        <taxon>Betaproteobacteria</taxon>
        <taxon>Burkholderiales</taxon>
        <taxon>Oxalobacteraceae</taxon>
        <taxon>Undibacterium</taxon>
    </lineage>
</organism>
<evidence type="ECO:0000313" key="13">
    <source>
        <dbReference type="Proteomes" id="UP000646911"/>
    </source>
</evidence>
<accession>A0ABR6Z9Q4</accession>
<gene>
    <name evidence="12" type="ORF">H8L47_12200</name>
</gene>
<evidence type="ECO:0000256" key="2">
    <source>
        <dbReference type="ARBA" id="ARBA00004162"/>
    </source>
</evidence>
<evidence type="ECO:0000256" key="1">
    <source>
        <dbReference type="ARBA" id="ARBA00002254"/>
    </source>
</evidence>
<evidence type="ECO:0000256" key="6">
    <source>
        <dbReference type="ARBA" id="ARBA00022692"/>
    </source>
</evidence>
<evidence type="ECO:0000256" key="3">
    <source>
        <dbReference type="ARBA" id="ARBA00008281"/>
    </source>
</evidence>
<reference evidence="12 13" key="1">
    <citation type="submission" date="2020-08" db="EMBL/GenBank/DDBJ databases">
        <title>Novel species isolated from subtropical streams in China.</title>
        <authorList>
            <person name="Lu H."/>
        </authorList>
    </citation>
    <scope>NUCLEOTIDE SEQUENCE [LARGE SCALE GENOMIC DNA]</scope>
    <source>
        <strain evidence="12 13">NL8W</strain>
    </source>
</reference>
<evidence type="ECO:0000256" key="11">
    <source>
        <dbReference type="SAM" id="SignalP"/>
    </source>
</evidence>
<dbReference type="Proteomes" id="UP000646911">
    <property type="component" value="Unassembled WGS sequence"/>
</dbReference>
<keyword evidence="8" id="KW-1133">Transmembrane helix</keyword>
<dbReference type="InterPro" id="IPR005503">
    <property type="entry name" value="FliL"/>
</dbReference>
<keyword evidence="4" id="KW-1003">Cell membrane</keyword>
<keyword evidence="12" id="KW-0969">Cilium</keyword>
<proteinExistence type="inferred from homology"/>
<sequence>MILKKHFSPVLLCLALSLQSGLLLAAPENKAASASASAGAPTAKLEAFVVNLSSTERYLQLSMALQIASAEVNDKIKMFMPKVRHTLILLLSSKDSEQLQSLDGKHQLMEEIKSGVNKTLELKERDGVTDVFFENFVIQ</sequence>
<evidence type="ECO:0000256" key="10">
    <source>
        <dbReference type="RuleBase" id="RU364125"/>
    </source>
</evidence>
<dbReference type="PANTHER" id="PTHR35091">
    <property type="entry name" value="FLAGELLAR PROTEIN FLIL"/>
    <property type="match status" value="1"/>
</dbReference>
<evidence type="ECO:0000256" key="4">
    <source>
        <dbReference type="ARBA" id="ARBA00022475"/>
    </source>
</evidence>
<feature type="signal peptide" evidence="11">
    <location>
        <begin position="1"/>
        <end position="25"/>
    </location>
</feature>
<comment type="similarity">
    <text evidence="3 10">Belongs to the FliL family.</text>
</comment>
<dbReference type="PANTHER" id="PTHR35091:SF2">
    <property type="entry name" value="FLAGELLAR PROTEIN FLIL"/>
    <property type="match status" value="1"/>
</dbReference>
<dbReference type="EMBL" id="JACOFX010000005">
    <property type="protein sequence ID" value="MBC3908319.1"/>
    <property type="molecule type" value="Genomic_DNA"/>
</dbReference>
<evidence type="ECO:0000313" key="12">
    <source>
        <dbReference type="EMBL" id="MBC3908319.1"/>
    </source>
</evidence>
<keyword evidence="7 10" id="KW-0283">Flagellar rotation</keyword>
<keyword evidence="13" id="KW-1185">Reference proteome</keyword>
<comment type="subcellular location">
    <subcellularLocation>
        <location evidence="10">Cell inner membrane</location>
    </subcellularLocation>
    <subcellularLocation>
        <location evidence="2">Cell membrane</location>
        <topology evidence="2">Single-pass membrane protein</topology>
    </subcellularLocation>
</comment>
<dbReference type="Pfam" id="PF03748">
    <property type="entry name" value="FliL"/>
    <property type="match status" value="1"/>
</dbReference>
<evidence type="ECO:0000256" key="9">
    <source>
        <dbReference type="ARBA" id="ARBA00023136"/>
    </source>
</evidence>
<keyword evidence="5 10" id="KW-0145">Chemotaxis</keyword>
<name>A0ABR6Z9Q4_9BURK</name>
<feature type="chain" id="PRO_5046814442" description="Flagellar protein FliL" evidence="11">
    <location>
        <begin position="26"/>
        <end position="139"/>
    </location>
</feature>
<comment type="function">
    <text evidence="1 10">Controls the rotational direction of flagella during chemotaxis.</text>
</comment>